<comment type="caution">
    <text evidence="1">The sequence shown here is derived from an EMBL/GenBank/DDBJ whole genome shotgun (WGS) entry which is preliminary data.</text>
</comment>
<evidence type="ECO:0000313" key="2">
    <source>
        <dbReference type="Proteomes" id="UP001162992"/>
    </source>
</evidence>
<keyword evidence="2" id="KW-1185">Reference proteome</keyword>
<organism evidence="1 2">
    <name type="scientific">Diphasiastrum complanatum</name>
    <name type="common">Issler's clubmoss</name>
    <name type="synonym">Lycopodium complanatum</name>
    <dbReference type="NCBI Taxonomy" id="34168"/>
    <lineage>
        <taxon>Eukaryota</taxon>
        <taxon>Viridiplantae</taxon>
        <taxon>Streptophyta</taxon>
        <taxon>Embryophyta</taxon>
        <taxon>Tracheophyta</taxon>
        <taxon>Lycopodiopsida</taxon>
        <taxon>Lycopodiales</taxon>
        <taxon>Lycopodiaceae</taxon>
        <taxon>Lycopodioideae</taxon>
        <taxon>Diphasiastrum</taxon>
    </lineage>
</organism>
<dbReference type="EMBL" id="CM055093">
    <property type="protein sequence ID" value="KAJ7566594.1"/>
    <property type="molecule type" value="Genomic_DNA"/>
</dbReference>
<name>A0ACC2EJ04_DIPCM</name>
<accession>A0ACC2EJ04</accession>
<protein>
    <submittedName>
        <fullName evidence="1">Uncharacterized protein</fullName>
    </submittedName>
</protein>
<gene>
    <name evidence="1" type="ORF">O6H91_02G110400</name>
</gene>
<reference evidence="2" key="1">
    <citation type="journal article" date="2024" name="Proc. Natl. Acad. Sci. U.S.A.">
        <title>Extraordinary preservation of gene collinearity over three hundred million years revealed in homosporous lycophytes.</title>
        <authorList>
            <person name="Li C."/>
            <person name="Wickell D."/>
            <person name="Kuo L.Y."/>
            <person name="Chen X."/>
            <person name="Nie B."/>
            <person name="Liao X."/>
            <person name="Peng D."/>
            <person name="Ji J."/>
            <person name="Jenkins J."/>
            <person name="Williams M."/>
            <person name="Shu S."/>
            <person name="Plott C."/>
            <person name="Barry K."/>
            <person name="Rajasekar S."/>
            <person name="Grimwood J."/>
            <person name="Han X."/>
            <person name="Sun S."/>
            <person name="Hou Z."/>
            <person name="He W."/>
            <person name="Dai G."/>
            <person name="Sun C."/>
            <person name="Schmutz J."/>
            <person name="Leebens-Mack J.H."/>
            <person name="Li F.W."/>
            <person name="Wang L."/>
        </authorList>
    </citation>
    <scope>NUCLEOTIDE SEQUENCE [LARGE SCALE GENOMIC DNA]</scope>
    <source>
        <strain evidence="2">cv. PW_Plant_1</strain>
    </source>
</reference>
<sequence>MRSSSTKSFVNQNVRFIPVSLLAVCWNGIYTSPIPFVPIWGSGSCLYSTNRVTRLRSPKFYVLCSCRPVSLFKVLRSLQIRRAIGREAERLVYSRPVVILDLIWNLAFVVVTVVVLILSRQERPSTP</sequence>
<dbReference type="Proteomes" id="UP001162992">
    <property type="component" value="Chromosome 2"/>
</dbReference>
<evidence type="ECO:0000313" key="1">
    <source>
        <dbReference type="EMBL" id="KAJ7566594.1"/>
    </source>
</evidence>
<proteinExistence type="predicted"/>